<dbReference type="Gene3D" id="2.60.120.310">
    <property type="entry name" value="Copper type II, ascorbate-dependent monooxygenase, N-terminal domain"/>
    <property type="match status" value="1"/>
</dbReference>
<feature type="binding site" evidence="12">
    <location>
        <position position="704"/>
    </location>
    <ligand>
        <name>Ca(2+)</name>
        <dbReference type="ChEBI" id="CHEBI:29108"/>
        <note>structural</note>
    </ligand>
</feature>
<reference evidence="19" key="1">
    <citation type="submission" date="2018-07" db="EMBL/GenBank/DDBJ databases">
        <title>Comparative genomics of catfishes provides insights into carnivory and benthic adaptation.</title>
        <authorList>
            <person name="Zhang Y."/>
            <person name="Wang D."/>
            <person name="Peng Z."/>
            <person name="Zheng S."/>
            <person name="Shao F."/>
            <person name="Tao W."/>
        </authorList>
    </citation>
    <scope>NUCLEOTIDE SEQUENCE</scope>
    <source>
        <strain evidence="19">Chongqing</strain>
    </source>
</reference>
<accession>A0AAD5ADH7</accession>
<dbReference type="InterPro" id="IPR000720">
    <property type="entry name" value="PHM/PAL"/>
</dbReference>
<dbReference type="GO" id="GO:0006518">
    <property type="term" value="P:peptide metabolic process"/>
    <property type="evidence" value="ECO:0007669"/>
    <property type="project" value="InterPro"/>
</dbReference>
<name>A0AAD5ADH7_SILAS</name>
<dbReference type="FunFam" id="2.60.120.230:FF:000002">
    <property type="entry name" value="Peptidyl-glycine alpha-amidating monooxygenase B"/>
    <property type="match status" value="1"/>
</dbReference>
<dbReference type="GO" id="GO:0004504">
    <property type="term" value="F:peptidylglycine monooxygenase activity"/>
    <property type="evidence" value="ECO:0007669"/>
    <property type="project" value="UniProtKB-EC"/>
</dbReference>
<dbReference type="CDD" id="cd14958">
    <property type="entry name" value="NHL_PAL_like"/>
    <property type="match status" value="1"/>
</dbReference>
<dbReference type="InterPro" id="IPR011042">
    <property type="entry name" value="6-blade_b-propeller_TolB-like"/>
</dbReference>
<dbReference type="Pfam" id="PF03712">
    <property type="entry name" value="Cu2_monoox_C"/>
    <property type="match status" value="1"/>
</dbReference>
<dbReference type="GO" id="GO:0016020">
    <property type="term" value="C:membrane"/>
    <property type="evidence" value="ECO:0007669"/>
    <property type="project" value="InterPro"/>
</dbReference>
<feature type="glycosylation site" description="N-linked (GlcNAc...) asparagine" evidence="14">
    <location>
        <position position="951"/>
    </location>
</feature>
<dbReference type="PANTHER" id="PTHR10680">
    <property type="entry name" value="PEPTIDYL-GLYCINE ALPHA-AMIDATING MONOOXYGENASE"/>
    <property type="match status" value="1"/>
</dbReference>
<comment type="caution">
    <text evidence="19">The sequence shown here is derived from an EMBL/GenBank/DDBJ whole genome shotgun (WGS) entry which is preliminary data.</text>
</comment>
<feature type="region of interest" description="Disordered" evidence="16">
    <location>
        <begin position="456"/>
        <end position="483"/>
    </location>
</feature>
<feature type="binding site" evidence="12">
    <location>
        <position position="337"/>
    </location>
    <ligand>
        <name>Cu(2+)</name>
        <dbReference type="ChEBI" id="CHEBI:29036"/>
        <label>1</label>
        <note>catalytic</note>
    </ligand>
</feature>
<keyword evidence="9" id="KW-0456">Lyase</keyword>
<dbReference type="PRINTS" id="PR00790">
    <property type="entry name" value="PAMONOXGNASE"/>
</dbReference>
<feature type="region of interest" description="Disordered" evidence="16">
    <location>
        <begin position="1159"/>
        <end position="1194"/>
    </location>
</feature>
<keyword evidence="1 12" id="KW-0479">Metal-binding</keyword>
<evidence type="ECO:0000256" key="11">
    <source>
        <dbReference type="PIRSR" id="PIRSR600720-1"/>
    </source>
</evidence>
<feature type="disulfide bond" evidence="13">
    <location>
        <begin position="320"/>
        <end position="427"/>
    </location>
</feature>
<keyword evidence="4" id="KW-0560">Oxidoreductase</keyword>
<keyword evidence="12" id="KW-0862">Zinc</keyword>
<feature type="binding site" evidence="12">
    <location>
        <position position="335"/>
    </location>
    <ligand>
        <name>Cu(2+)</name>
        <dbReference type="ChEBI" id="CHEBI:29036"/>
        <label>1</label>
        <note>catalytic</note>
    </ligand>
</feature>
<dbReference type="InterPro" id="IPR014784">
    <property type="entry name" value="Cu2_ascorb_mOase-like_C"/>
</dbReference>
<organism evidence="19 20">
    <name type="scientific">Silurus asotus</name>
    <name type="common">Amur catfish</name>
    <name type="synonym">Parasilurus asotus</name>
    <dbReference type="NCBI Taxonomy" id="30991"/>
    <lineage>
        <taxon>Eukaryota</taxon>
        <taxon>Metazoa</taxon>
        <taxon>Chordata</taxon>
        <taxon>Craniata</taxon>
        <taxon>Vertebrata</taxon>
        <taxon>Euteleostomi</taxon>
        <taxon>Actinopterygii</taxon>
        <taxon>Neopterygii</taxon>
        <taxon>Teleostei</taxon>
        <taxon>Ostariophysi</taxon>
        <taxon>Siluriformes</taxon>
        <taxon>Siluridae</taxon>
        <taxon>Silurus</taxon>
    </lineage>
</organism>
<keyword evidence="20" id="KW-1185">Reference proteome</keyword>
<feature type="compositionally biased region" description="Acidic residues" evidence="16">
    <location>
        <begin position="1170"/>
        <end position="1183"/>
    </location>
</feature>
<evidence type="ECO:0000256" key="8">
    <source>
        <dbReference type="ARBA" id="ARBA00023180"/>
    </source>
</evidence>
<dbReference type="GO" id="GO:0005507">
    <property type="term" value="F:copper ion binding"/>
    <property type="evidence" value="ECO:0007669"/>
    <property type="project" value="InterPro"/>
</dbReference>
<evidence type="ECO:0000256" key="10">
    <source>
        <dbReference type="ARBA" id="ARBA00048431"/>
    </source>
</evidence>
<evidence type="ECO:0000313" key="20">
    <source>
        <dbReference type="Proteomes" id="UP001205998"/>
    </source>
</evidence>
<dbReference type="GO" id="GO:0016829">
    <property type="term" value="F:lyase activity"/>
    <property type="evidence" value="ECO:0007669"/>
    <property type="project" value="UniProtKB-KW"/>
</dbReference>
<protein>
    <submittedName>
        <fullName evidence="19">Peptidyl-glycine alpha-amidating monooxygenase isoform X3</fullName>
    </submittedName>
</protein>
<feature type="repeat" description="NHL" evidence="15">
    <location>
        <begin position="754"/>
        <end position="795"/>
    </location>
</feature>
<dbReference type="InterPro" id="IPR036939">
    <property type="entry name" value="Cu2_ascorb_mOase_N_sf"/>
</dbReference>
<feature type="compositionally biased region" description="Basic and acidic residues" evidence="16">
    <location>
        <begin position="459"/>
        <end position="476"/>
    </location>
</feature>
<dbReference type="PROSITE" id="PS51125">
    <property type="entry name" value="NHL"/>
    <property type="match status" value="3"/>
</dbReference>
<feature type="repeat" description="NHL" evidence="15">
    <location>
        <begin position="809"/>
        <end position="849"/>
    </location>
</feature>
<feature type="binding site" evidence="11">
    <location>
        <position position="838"/>
    </location>
    <ligand>
        <name>a protein</name>
        <dbReference type="ChEBI" id="CHEBI:16541"/>
    </ligand>
    <ligandPart>
        <name>C-terminal Xaa-(2S)-2-hydroxyglycine residue</name>
        <dbReference type="ChEBI" id="CHEBI:142768"/>
    </ligandPart>
</feature>
<keyword evidence="3" id="KW-0677">Repeat</keyword>
<evidence type="ECO:0000256" key="17">
    <source>
        <dbReference type="SAM" id="Phobius"/>
    </source>
</evidence>
<evidence type="ECO:0000256" key="2">
    <source>
        <dbReference type="ARBA" id="ARBA00022729"/>
    </source>
</evidence>
<keyword evidence="17" id="KW-0812">Transmembrane</keyword>
<dbReference type="InterPro" id="IPR024548">
    <property type="entry name" value="Cu2_monoox_C"/>
</dbReference>
<dbReference type="Gene3D" id="2.120.10.30">
    <property type="entry name" value="TolB, C-terminal domain"/>
    <property type="match status" value="1"/>
</dbReference>
<dbReference type="FunFam" id="2.120.10.30:FF:000016">
    <property type="entry name" value="peptidyl-glycine alpha-amidating monooxygenase isoform X1"/>
    <property type="match status" value="1"/>
</dbReference>
<evidence type="ECO:0000256" key="4">
    <source>
        <dbReference type="ARBA" id="ARBA00023002"/>
    </source>
</evidence>
<feature type="binding site" evidence="12">
    <location>
        <position position="407"/>
    </location>
    <ligand>
        <name>Cu(2+)</name>
        <dbReference type="ChEBI" id="CHEBI:29036"/>
        <label>1</label>
        <note>catalytic</note>
    </ligand>
</feature>
<keyword evidence="12" id="KW-0106">Calcium</keyword>
<feature type="binding site" evidence="12">
    <location>
        <position position="873"/>
    </location>
    <ligand>
        <name>Zn(2+)</name>
        <dbReference type="ChEBI" id="CHEBI:29105"/>
        <note>catalytic</note>
    </ligand>
</feature>
<feature type="region of interest" description="Disordered" evidence="16">
    <location>
        <begin position="1046"/>
        <end position="1080"/>
    </location>
</feature>
<keyword evidence="6 19" id="KW-0503">Monooxygenase</keyword>
<evidence type="ECO:0000256" key="9">
    <source>
        <dbReference type="ARBA" id="ARBA00023239"/>
    </source>
</evidence>
<evidence type="ECO:0000256" key="16">
    <source>
        <dbReference type="SAM" id="MobiDB-lite"/>
    </source>
</evidence>
<keyword evidence="17" id="KW-0472">Membrane</keyword>
<evidence type="ECO:0000256" key="13">
    <source>
        <dbReference type="PIRSR" id="PIRSR600720-3"/>
    </source>
</evidence>
<feature type="disulfide bond" evidence="13">
    <location>
        <begin position="386"/>
        <end position="408"/>
    </location>
</feature>
<feature type="transmembrane region" description="Helical" evidence="17">
    <location>
        <begin position="1084"/>
        <end position="1105"/>
    </location>
</feature>
<evidence type="ECO:0000256" key="5">
    <source>
        <dbReference type="ARBA" id="ARBA00023008"/>
    </source>
</evidence>
<gene>
    <name evidence="19" type="ORF">C0J50_3570</name>
</gene>
<evidence type="ECO:0000313" key="19">
    <source>
        <dbReference type="EMBL" id="KAI5614251.1"/>
    </source>
</evidence>
<feature type="binding site" evidence="11">
    <location>
        <position position="717"/>
    </location>
    <ligand>
        <name>a protein</name>
        <dbReference type="ChEBI" id="CHEBI:16541"/>
    </ligand>
    <ligandPart>
        <name>C-terminal Xaa-(2S)-2-hydroxyglycine residue</name>
        <dbReference type="ChEBI" id="CHEBI:142768"/>
    </ligandPart>
</feature>
<dbReference type="InterPro" id="IPR008977">
    <property type="entry name" value="PHM/PNGase_F_dom_sf"/>
</dbReference>
<sequence>MPESQVHASVTIVSSSCERDDGGDDDVSMHAEPSPSLSLSLSLSVISLTLPILWQRRSSCPLVSRLSALIRRSVARRFEETPWSEPNDCSQARKPFVLTNPYNFSLDIRMPGVTPAVSDTYYCMAVPVPTSKEAYIAISSFYNGIKRRYGLTKEDEAVIYGRITAECNAAESSRRTFCLALNKLSITPRRILDFVPHASMETAHHMLLYGCRIPYSTKGYWQVLYFPAWRFDLTLLASFFFLFHKDVGFRVGGDTRITYFVLQIHYGDVRSFKDHHKDCSGLNLQMTSKPQPFIAGMYLMMSVDTVIPPGKTVTNADIACTYSSYPMYPFAFRTHTHRLGKVVSGYRIRNGQWSLIGRQSPQLPQAFYPASNAIDVRYGDLLAARCVFTGEGKTTKTQIGGTSNDEMCNFYMMYYMDSKHAVPYMDCMDHGSSSLFRNIPDEANVPIVVTPDQMMVHGSENKDGKDDTALQQPKREEEEEALDQDDDFDVAFNVQSFRLNFFPSMARGFFSEQMFGSRLLVALSERRHVQSVTAPLPVQQQAKAVTLIISRLLSLQLDSFDKSLAIFAFAVIRTQIQGMSDGDFYSLLSKLLGERKDIVHVHKYNPTEAHADLVAEIDSIMQKKDLGWRKPRLGYAHRDGAVLVRDRVHKFHQLESTVRPPGTKILPARLPGPGVAMAKKQGTHLEEVSGWPEVTLQLGQVSGLALDSDENLVIFHRGDHRWGVNSFNNDAVYQQKSLGPIQQSTILVVDPVKGSVLKASGRNMFYMPHGITTDKDNNYWVTDVALHQVFKLSSDGKEKPLLVLGEAFVPGSDKSHFCQPTDVAVDPDTGNIYVSDGYCNTRILTFSPEGKYLSHWGAGSLDRRRRVPFQIPHSLAFAADKRELLVADRENGRVQCFMADTGEFVKEIKKDEFGGEVFAVSYSPTQGGLIYVVNGESAYGQSAPLRGFVLNYSTKEILDVFAPDTQKFKMPHDIVVAKDGSVFVGDAASDSVIKFLPSEKAEHRSVKKGGIEVQEIEETETFVQAKLKPIHKQMVHTAEATVQKLPVAQEKETAPVQQIKAPEEKEEDNENEKKSAKTQGMSPAVLTTLLLLLPLVLVITIGVFIRWKKSRMYGDGHEVKLEPSGSSGGILGKLRGKAAGTLNLGNFFATHKGYTRQGFDRLSTEGSDLEKDDEDATDSENEEYSAPPPPVSSS</sequence>
<feature type="binding site" evidence="12">
    <location>
        <position position="769"/>
    </location>
    <ligand>
        <name>Zn(2+)</name>
        <dbReference type="ChEBI" id="CHEBI:29105"/>
        <note>catalytic</note>
    </ligand>
</feature>
<comment type="cofactor">
    <cofactor evidence="12">
        <name>Cu(2+)</name>
        <dbReference type="ChEBI" id="CHEBI:29036"/>
    </cofactor>
    <text evidence="12">Binds 2 Cu(2+) ions per subunit.</text>
</comment>
<dbReference type="Gene3D" id="2.60.120.230">
    <property type="match status" value="1"/>
</dbReference>
<dbReference type="InterPro" id="IPR001258">
    <property type="entry name" value="NHL_repeat"/>
</dbReference>
<feature type="disulfide bond" evidence="13">
    <location>
        <begin position="818"/>
        <end position="839"/>
    </location>
</feature>
<feature type="binding site" evidence="12">
    <location>
        <position position="205"/>
    </location>
    <ligand>
        <name>Cu(2+)</name>
        <dbReference type="ChEBI" id="CHEBI:29036"/>
        <label>1</label>
        <note>catalytic</note>
    </ligand>
</feature>
<proteinExistence type="predicted"/>
<feature type="domain" description="Copper type II ascorbate-dependent monooxygenase C-terminal" evidence="18">
    <location>
        <begin position="294"/>
        <end position="439"/>
    </location>
</feature>
<dbReference type="GO" id="GO:0005576">
    <property type="term" value="C:extracellular region"/>
    <property type="evidence" value="ECO:0007669"/>
    <property type="project" value="TreeGrafter"/>
</dbReference>
<evidence type="ECO:0000256" key="15">
    <source>
        <dbReference type="PROSITE-ProRule" id="PRU00504"/>
    </source>
</evidence>
<dbReference type="AlphaFoldDB" id="A0AAD5ADH7"/>
<dbReference type="PANTHER" id="PTHR10680:SF14">
    <property type="entry name" value="PEPTIDYL-GLYCINE ALPHA-AMIDATING MONOOXYGENASE"/>
    <property type="match status" value="1"/>
</dbReference>
<keyword evidence="8 14" id="KW-0325">Glycoprotein</keyword>
<dbReference type="Proteomes" id="UP001205998">
    <property type="component" value="Unassembled WGS sequence"/>
</dbReference>
<feature type="disulfide bond" evidence="13">
    <location>
        <begin position="89"/>
        <end position="279"/>
    </location>
</feature>
<feature type="binding site" evidence="12">
    <location>
        <position position="265"/>
    </location>
    <ligand>
        <name>Cu(2+)</name>
        <dbReference type="ChEBI" id="CHEBI:29036"/>
        <label>1</label>
        <note>catalytic</note>
    </ligand>
</feature>
<evidence type="ECO:0000256" key="14">
    <source>
        <dbReference type="PIRSR" id="PIRSR600720-4"/>
    </source>
</evidence>
<evidence type="ECO:0000256" key="12">
    <source>
        <dbReference type="PIRSR" id="PIRSR600720-2"/>
    </source>
</evidence>
<evidence type="ECO:0000256" key="6">
    <source>
        <dbReference type="ARBA" id="ARBA00023033"/>
    </source>
</evidence>
<comment type="catalytic activity">
    <reaction evidence="10">
        <text>a [peptide]-C-terminal glycine + 2 L-ascorbate + O2 = a [peptide]-C-terminal (2S)-2-hydroxyglycine + 2 monodehydro-L-ascorbate radical + H2O</text>
        <dbReference type="Rhea" id="RHEA:21452"/>
        <dbReference type="Rhea" id="RHEA-COMP:13486"/>
        <dbReference type="Rhea" id="RHEA-COMP:15321"/>
        <dbReference type="ChEBI" id="CHEBI:15377"/>
        <dbReference type="ChEBI" id="CHEBI:15379"/>
        <dbReference type="ChEBI" id="CHEBI:38290"/>
        <dbReference type="ChEBI" id="CHEBI:59513"/>
        <dbReference type="ChEBI" id="CHEBI:137000"/>
        <dbReference type="ChEBI" id="CHEBI:142768"/>
        <dbReference type="EC" id="1.14.17.3"/>
    </reaction>
</comment>
<evidence type="ECO:0000256" key="7">
    <source>
        <dbReference type="ARBA" id="ARBA00023157"/>
    </source>
</evidence>
<dbReference type="EMBL" id="MU558737">
    <property type="protein sequence ID" value="KAI5614251.1"/>
    <property type="molecule type" value="Genomic_DNA"/>
</dbReference>
<keyword evidence="5 12" id="KW-0186">Copper</keyword>
<feature type="binding site" evidence="12">
    <location>
        <position position="973"/>
    </location>
    <ligand>
        <name>Ca(2+)</name>
        <dbReference type="ChEBI" id="CHEBI:29108"/>
        <note>structural</note>
    </ligand>
</feature>
<feature type="compositionally biased region" description="Polar residues" evidence="16">
    <location>
        <begin position="1"/>
        <end position="16"/>
    </location>
</feature>
<feature type="binding site" evidence="12">
    <location>
        <position position="972"/>
    </location>
    <ligand>
        <name>Zn(2+)</name>
        <dbReference type="ChEBI" id="CHEBI:29105"/>
        <note>catalytic</note>
    </ligand>
</feature>
<comment type="cofactor">
    <cofactor evidence="12">
        <name>Zn(2+)</name>
        <dbReference type="ChEBI" id="CHEBI:29105"/>
    </cofactor>
    <text evidence="12">Binds one Zn(2+) ion per subunit.</text>
</comment>
<keyword evidence="17" id="KW-1133">Transmembrane helix</keyword>
<feature type="binding site" evidence="11">
    <location>
        <position position="889"/>
    </location>
    <ligand>
        <name>a protein</name>
        <dbReference type="ChEBI" id="CHEBI:16541"/>
    </ligand>
    <ligandPart>
        <name>C-terminal Xaa-(2S)-2-hydroxyglycine residue</name>
        <dbReference type="ChEBI" id="CHEBI:142768"/>
    </ligandPart>
</feature>
<keyword evidence="7 13" id="KW-1015">Disulfide bond</keyword>
<evidence type="ECO:0000256" key="3">
    <source>
        <dbReference type="ARBA" id="ARBA00022737"/>
    </source>
</evidence>
<evidence type="ECO:0000259" key="18">
    <source>
        <dbReference type="Pfam" id="PF03712"/>
    </source>
</evidence>
<keyword evidence="2" id="KW-0732">Signal</keyword>
<feature type="region of interest" description="Disordered" evidence="16">
    <location>
        <begin position="1"/>
        <end position="32"/>
    </location>
</feature>
<feature type="binding site" evidence="12">
    <location>
        <position position="204"/>
    </location>
    <ligand>
        <name>Cu(2+)</name>
        <dbReference type="ChEBI" id="CHEBI:29036"/>
        <label>1</label>
        <note>catalytic</note>
    </ligand>
</feature>
<feature type="repeat" description="NHL" evidence="15">
    <location>
        <begin position="868"/>
        <end position="900"/>
    </location>
</feature>
<dbReference type="Pfam" id="PF01436">
    <property type="entry name" value="NHL"/>
    <property type="match status" value="2"/>
</dbReference>
<evidence type="ECO:0000256" key="1">
    <source>
        <dbReference type="ARBA" id="ARBA00022723"/>
    </source>
</evidence>
<dbReference type="SUPFAM" id="SSF101898">
    <property type="entry name" value="NHL repeat"/>
    <property type="match status" value="1"/>
</dbReference>
<dbReference type="SUPFAM" id="SSF49742">
    <property type="entry name" value="PHM/PNGase F"/>
    <property type="match status" value="2"/>
</dbReference>